<dbReference type="STRING" id="6265.A0A0B2VXC6"/>
<feature type="compositionally biased region" description="Polar residues" evidence="7">
    <location>
        <begin position="323"/>
        <end position="333"/>
    </location>
</feature>
<dbReference type="InterPro" id="IPR006671">
    <property type="entry name" value="Cyclin_N"/>
</dbReference>
<evidence type="ECO:0000256" key="6">
    <source>
        <dbReference type="RuleBase" id="RU000383"/>
    </source>
</evidence>
<feature type="compositionally biased region" description="Polar residues" evidence="7">
    <location>
        <begin position="559"/>
        <end position="568"/>
    </location>
</feature>
<feature type="compositionally biased region" description="Basic and acidic residues" evidence="7">
    <location>
        <begin position="367"/>
        <end position="382"/>
    </location>
</feature>
<feature type="compositionally biased region" description="Low complexity" evidence="7">
    <location>
        <begin position="625"/>
        <end position="661"/>
    </location>
</feature>
<feature type="compositionally biased region" description="Pro residues" evidence="7">
    <location>
        <begin position="849"/>
        <end position="858"/>
    </location>
</feature>
<dbReference type="SMART" id="SM00385">
    <property type="entry name" value="CYCLIN"/>
    <property type="match status" value="1"/>
</dbReference>
<feature type="compositionally biased region" description="Pro residues" evidence="7">
    <location>
        <begin position="672"/>
        <end position="681"/>
    </location>
</feature>
<feature type="compositionally biased region" description="Polar residues" evidence="7">
    <location>
        <begin position="608"/>
        <end position="619"/>
    </location>
</feature>
<keyword evidence="2" id="KW-0805">Transcription regulation</keyword>
<dbReference type="OMA" id="MANGGHS"/>
<dbReference type="OrthoDB" id="25002at2759"/>
<keyword evidence="10" id="KW-1185">Reference proteome</keyword>
<dbReference type="GO" id="GO:0016538">
    <property type="term" value="F:cyclin-dependent protein serine/threonine kinase regulator activity"/>
    <property type="evidence" value="ECO:0007669"/>
    <property type="project" value="InterPro"/>
</dbReference>
<dbReference type="PANTHER" id="PTHR10026">
    <property type="entry name" value="CYCLIN"/>
    <property type="match status" value="1"/>
</dbReference>
<feature type="domain" description="Cyclin-like" evidence="8">
    <location>
        <begin position="78"/>
        <end position="181"/>
    </location>
</feature>
<dbReference type="InterPro" id="IPR013763">
    <property type="entry name" value="Cyclin-like_dom"/>
</dbReference>
<dbReference type="Pfam" id="PF21797">
    <property type="entry name" value="CycT2-like_C"/>
    <property type="match status" value="1"/>
</dbReference>
<keyword evidence="3 6" id="KW-0195">Cyclin</keyword>
<comment type="caution">
    <text evidence="9">The sequence shown here is derived from an EMBL/GenBank/DDBJ whole genome shotgun (WGS) entry which is preliminary data.</text>
</comment>
<feature type="region of interest" description="Disordered" evidence="7">
    <location>
        <begin position="323"/>
        <end position="382"/>
    </location>
</feature>
<feature type="region of interest" description="Disordered" evidence="7">
    <location>
        <begin position="819"/>
        <end position="868"/>
    </location>
</feature>
<feature type="compositionally biased region" description="Basic and acidic residues" evidence="7">
    <location>
        <begin position="702"/>
        <end position="713"/>
    </location>
</feature>
<dbReference type="EMBL" id="JPKZ01000752">
    <property type="protein sequence ID" value="KHN85620.1"/>
    <property type="molecule type" value="Genomic_DNA"/>
</dbReference>
<evidence type="ECO:0000256" key="5">
    <source>
        <dbReference type="ARBA" id="ARBA00056850"/>
    </source>
</evidence>
<comment type="function">
    <text evidence="5">Regulatory subunit of the cyclin-dependent kinase pair (CDK9/cyclin T) complex, also called positive transcription elongation factor B (P-TEFb), which is proposed to facilitate the transition from abortive to production elongation by phosphorylating the CTD (carboxy-terminal domain) of the large subunit of RNA polymerase II (RNAP II).</text>
</comment>
<evidence type="ECO:0000256" key="2">
    <source>
        <dbReference type="ARBA" id="ARBA00023015"/>
    </source>
</evidence>
<evidence type="ECO:0000256" key="4">
    <source>
        <dbReference type="ARBA" id="ARBA00023163"/>
    </source>
</evidence>
<feature type="compositionally biased region" description="Low complexity" evidence="7">
    <location>
        <begin position="531"/>
        <end position="547"/>
    </location>
</feature>
<dbReference type="InterPro" id="IPR036915">
    <property type="entry name" value="Cyclin-like_sf"/>
</dbReference>
<keyword evidence="4" id="KW-0804">Transcription</keyword>
<feature type="compositionally biased region" description="Polar residues" evidence="7">
    <location>
        <begin position="683"/>
        <end position="701"/>
    </location>
</feature>
<feature type="compositionally biased region" description="Low complexity" evidence="7">
    <location>
        <begin position="569"/>
        <end position="583"/>
    </location>
</feature>
<feature type="compositionally biased region" description="Low complexity" evidence="7">
    <location>
        <begin position="334"/>
        <end position="350"/>
    </location>
</feature>
<name>A0A0B2VXC6_TOXCA</name>
<accession>A0A0B2VXC6</accession>
<protein>
    <submittedName>
        <fullName evidence="9">Cyclin-T1.1</fullName>
    </submittedName>
</protein>
<evidence type="ECO:0000313" key="10">
    <source>
        <dbReference type="Proteomes" id="UP000031036"/>
    </source>
</evidence>
<dbReference type="AlphaFoldDB" id="A0A0B2VXC6"/>
<feature type="region of interest" description="Disordered" evidence="7">
    <location>
        <begin position="437"/>
        <end position="713"/>
    </location>
</feature>
<dbReference type="Pfam" id="PF00134">
    <property type="entry name" value="Cyclin_N"/>
    <property type="match status" value="1"/>
</dbReference>
<evidence type="ECO:0000256" key="1">
    <source>
        <dbReference type="ARBA" id="ARBA00008638"/>
    </source>
</evidence>
<reference evidence="9 10" key="1">
    <citation type="submission" date="2014-11" db="EMBL/GenBank/DDBJ databases">
        <title>Genetic blueprint of the zoonotic pathogen Toxocara canis.</title>
        <authorList>
            <person name="Zhu X.-Q."/>
            <person name="Korhonen P.K."/>
            <person name="Cai H."/>
            <person name="Young N.D."/>
            <person name="Nejsum P."/>
            <person name="von Samson-Himmelstjerna G."/>
            <person name="Boag P.R."/>
            <person name="Tan P."/>
            <person name="Li Q."/>
            <person name="Min J."/>
            <person name="Yang Y."/>
            <person name="Wang X."/>
            <person name="Fang X."/>
            <person name="Hall R.S."/>
            <person name="Hofmann A."/>
            <person name="Sternberg P.W."/>
            <person name="Jex A.R."/>
            <person name="Gasser R.B."/>
        </authorList>
    </citation>
    <scope>NUCLEOTIDE SEQUENCE [LARGE SCALE GENOMIC DNA]</scope>
    <source>
        <strain evidence="9">PN_DK_2014</strain>
    </source>
</reference>
<dbReference type="SUPFAM" id="SSF47954">
    <property type="entry name" value="Cyclin-like"/>
    <property type="match status" value="2"/>
</dbReference>
<evidence type="ECO:0000259" key="8">
    <source>
        <dbReference type="SMART" id="SM00385"/>
    </source>
</evidence>
<proteinExistence type="inferred from homology"/>
<feature type="compositionally biased region" description="Low complexity" evidence="7">
    <location>
        <begin position="822"/>
        <end position="835"/>
    </location>
</feature>
<dbReference type="Proteomes" id="UP000031036">
    <property type="component" value="Unassembled WGS sequence"/>
</dbReference>
<dbReference type="GO" id="GO:0006357">
    <property type="term" value="P:regulation of transcription by RNA polymerase II"/>
    <property type="evidence" value="ECO:0007669"/>
    <property type="project" value="InterPro"/>
</dbReference>
<organism evidence="9 10">
    <name type="scientific">Toxocara canis</name>
    <name type="common">Canine roundworm</name>
    <dbReference type="NCBI Taxonomy" id="6265"/>
    <lineage>
        <taxon>Eukaryota</taxon>
        <taxon>Metazoa</taxon>
        <taxon>Ecdysozoa</taxon>
        <taxon>Nematoda</taxon>
        <taxon>Chromadorea</taxon>
        <taxon>Rhabditida</taxon>
        <taxon>Spirurina</taxon>
        <taxon>Ascaridomorpha</taxon>
        <taxon>Ascaridoidea</taxon>
        <taxon>Toxocaridae</taxon>
        <taxon>Toxocara</taxon>
    </lineage>
</organism>
<feature type="compositionally biased region" description="Basic and acidic residues" evidence="7">
    <location>
        <begin position="448"/>
        <end position="463"/>
    </location>
</feature>
<evidence type="ECO:0000256" key="7">
    <source>
        <dbReference type="SAM" id="MobiDB-lite"/>
    </source>
</evidence>
<dbReference type="InterPro" id="IPR043198">
    <property type="entry name" value="Cyclin/Ssn8"/>
</dbReference>
<sequence length="868" mass="95710">MKGLKPPLKRCSYRYMRMATPDAVGSTGSTSANSARPAAVAPSSSRWIFTQEQLLNTPSIREGMHPEEELKRRRAAAQTIHQMADRLNHDSRVRISQLCICAAMMHMHRFFVFHSFYKFDPRDIAAACLFLAGKSEECPRKLEHIVRVWWAIKFPHTPNLEANRYHDAAQLIVTLENAILQTIAFDLSVDIPHTFVLNHMQNFARGGRLAKSNVVNSREEDRGSRKISEIAYWFASDMLHMTNWGVRFPARSIACVCIHLACLWAQFEIQMPPGSPPWYETVDPTMTANRLLELAEEFSHIYKTYGEQLNIKKYAMRNSVANAAQNSQGQVRRNSQSQPSNQAASSSLASLPPPPPAPELTTTPVKAEVKTEPARRIDLSDYKQRAAGGLMASTSAQNTSQLSGQRRNFMQPDVSQGAAVAKASADFDLPLPPAIANEKKAAAPQPEQEMRQKRRAEEMERENVKHRRPDKSDKPLVEGPTSQHRKRTHERTSVNMQHEGTPAAPASHHSISGGYSSVGSSSSSLRHHDGGPSSSKRPKPASSLSQLVPPPLPPASASNQVTASAQRMSSSLTSGSQQSRGSSHGPEPVHRSGGSSSSMAHEPYGSGAVNSTNSSTASGNHRHSSSMTSSSRVKSSRESASSTLSLEMANGGHSSSAAGSHTYSKRPSRLPTSPPLPPPPSSNHSNRNVTPPSSHQNSTYSGRDEDNRRRRRSSMEIKEQHLMSIRHQAHMPNRYCRVGGGGGGTYGNCKWFRGVVSHRGSYRYGEHSAWNRAGQRSNYNYKQFQGGFQQRRFRNCARWNKNNDAAILRQDAFASYNTSSLPRPASPSFHSHFSSSPPPRNSSRMLSTLPPPPPPPPNNDELEDGEVL</sequence>
<evidence type="ECO:0000256" key="3">
    <source>
        <dbReference type="ARBA" id="ARBA00023127"/>
    </source>
</evidence>
<dbReference type="Gene3D" id="1.10.472.10">
    <property type="entry name" value="Cyclin-like"/>
    <property type="match status" value="2"/>
</dbReference>
<comment type="similarity">
    <text evidence="1">Belongs to the cyclin family. Cyclin C subfamily.</text>
</comment>
<dbReference type="FunFam" id="1.10.472.10:FF:000181">
    <property type="entry name" value="Protein CBR-CIT-1.1"/>
    <property type="match status" value="1"/>
</dbReference>
<gene>
    <name evidence="9" type="primary">cit-1.1</name>
    <name evidence="9" type="ORF">Tcan_08449</name>
</gene>
<feature type="compositionally biased region" description="Low complexity" evidence="7">
    <location>
        <begin position="507"/>
        <end position="524"/>
    </location>
</feature>
<evidence type="ECO:0000313" key="9">
    <source>
        <dbReference type="EMBL" id="KHN85620.1"/>
    </source>
</evidence>